<organism evidence="3 4">
    <name type="scientific">Basidiobolus ranarum</name>
    <dbReference type="NCBI Taxonomy" id="34480"/>
    <lineage>
        <taxon>Eukaryota</taxon>
        <taxon>Fungi</taxon>
        <taxon>Fungi incertae sedis</taxon>
        <taxon>Zoopagomycota</taxon>
        <taxon>Entomophthoromycotina</taxon>
        <taxon>Basidiobolomycetes</taxon>
        <taxon>Basidiobolales</taxon>
        <taxon>Basidiobolaceae</taxon>
        <taxon>Basidiobolus</taxon>
    </lineage>
</organism>
<keyword evidence="4" id="KW-1185">Reference proteome</keyword>
<protein>
    <recommendedName>
        <fullName evidence="2">AB hydrolase-1 domain-containing protein</fullName>
    </recommendedName>
</protein>
<reference evidence="3 4" key="1">
    <citation type="submission" date="2023-04" db="EMBL/GenBank/DDBJ databases">
        <title>Genome of Basidiobolus ranarum AG-B5.</title>
        <authorList>
            <person name="Stajich J.E."/>
            <person name="Carter-House D."/>
            <person name="Gryganskyi A."/>
        </authorList>
    </citation>
    <scope>NUCLEOTIDE SEQUENCE [LARGE SCALE GENOMIC DNA]</scope>
    <source>
        <strain evidence="3 4">AG-B5</strain>
    </source>
</reference>
<dbReference type="InterPro" id="IPR029058">
    <property type="entry name" value="AB_hydrolase_fold"/>
</dbReference>
<evidence type="ECO:0000313" key="3">
    <source>
        <dbReference type="EMBL" id="KAK9767893.1"/>
    </source>
</evidence>
<dbReference type="EMBL" id="JASJQH010000047">
    <property type="protein sequence ID" value="KAK9767893.1"/>
    <property type="molecule type" value="Genomic_DNA"/>
</dbReference>
<feature type="transmembrane region" description="Helical" evidence="1">
    <location>
        <begin position="25"/>
        <end position="46"/>
    </location>
</feature>
<evidence type="ECO:0000256" key="1">
    <source>
        <dbReference type="SAM" id="Phobius"/>
    </source>
</evidence>
<proteinExistence type="predicted"/>
<comment type="caution">
    <text evidence="3">The sequence shown here is derived from an EMBL/GenBank/DDBJ whole genome shotgun (WGS) entry which is preliminary data.</text>
</comment>
<accession>A0ABR2X284</accession>
<dbReference type="Proteomes" id="UP001479436">
    <property type="component" value="Unassembled WGS sequence"/>
</dbReference>
<dbReference type="PANTHER" id="PTHR12277">
    <property type="entry name" value="ALPHA/BETA HYDROLASE DOMAIN-CONTAINING PROTEIN"/>
    <property type="match status" value="1"/>
</dbReference>
<sequence>MFRKGHRIGRILLHRELASCIPKRSLSTTTTVISIALGIPLGMYTYKSVMMVLFQNKIIYMPYLPPGARHETEIPKASTNYYFRKEKLQTIDNCTLEGISIANKEEEERKPNQVLVYFHGNAGNVSHRFPVFNTILRALPDTTIVSFNYRGYGGSTGSPSEQGLQQDSVCILSYVQKKFPNSRVILYGHSLGGAVAAYLTHQVETNPTEVNHVVGLILENTFTSITGMVYHLYPAWLPYRYLTKWFLWNRWDTDTLMKQIHRTPVLILTSERDAIVPTEMMNTLWESLEPNESFNRSKIVKFPYGTHEDTFKQPGFKKEIRDFVNSIR</sequence>
<dbReference type="Pfam" id="PF00561">
    <property type="entry name" value="Abhydrolase_1"/>
    <property type="match status" value="1"/>
</dbReference>
<name>A0ABR2X284_9FUNG</name>
<dbReference type="Gene3D" id="3.40.50.1820">
    <property type="entry name" value="alpha/beta hydrolase"/>
    <property type="match status" value="1"/>
</dbReference>
<dbReference type="InterPro" id="IPR000073">
    <property type="entry name" value="AB_hydrolase_1"/>
</dbReference>
<gene>
    <name evidence="3" type="ORF">K7432_001917</name>
</gene>
<feature type="domain" description="AB hydrolase-1" evidence="2">
    <location>
        <begin position="114"/>
        <end position="215"/>
    </location>
</feature>
<evidence type="ECO:0000313" key="4">
    <source>
        <dbReference type="Proteomes" id="UP001479436"/>
    </source>
</evidence>
<dbReference type="SUPFAM" id="SSF53474">
    <property type="entry name" value="alpha/beta-Hydrolases"/>
    <property type="match status" value="1"/>
</dbReference>
<keyword evidence="1" id="KW-0472">Membrane</keyword>
<keyword evidence="1" id="KW-0812">Transmembrane</keyword>
<dbReference type="PANTHER" id="PTHR12277:SF81">
    <property type="entry name" value="PROTEIN ABHD13"/>
    <property type="match status" value="1"/>
</dbReference>
<evidence type="ECO:0000259" key="2">
    <source>
        <dbReference type="Pfam" id="PF00561"/>
    </source>
</evidence>
<keyword evidence="1" id="KW-1133">Transmembrane helix</keyword>